<dbReference type="PANTHER" id="PTHR36173:SF2">
    <property type="entry name" value="RIBONUCLEASE VAPC16"/>
    <property type="match status" value="1"/>
</dbReference>
<dbReference type="RefSeq" id="WP_085264352.1">
    <property type="nucleotide sequence ID" value="NZ_LQPG01000017.1"/>
</dbReference>
<dbReference type="Pfam" id="PF01850">
    <property type="entry name" value="PIN"/>
    <property type="match status" value="1"/>
</dbReference>
<proteinExistence type="predicted"/>
<dbReference type="AlphaFoldDB" id="A0A1X1YK45"/>
<keyword evidence="3" id="KW-0479">Metal-binding</keyword>
<reference evidence="7 8" key="1">
    <citation type="submission" date="2016-01" db="EMBL/GenBank/DDBJ databases">
        <title>The new phylogeny of the genus Mycobacterium.</title>
        <authorList>
            <person name="Tarcisio F."/>
            <person name="Conor M."/>
            <person name="Antonella G."/>
            <person name="Elisabetta G."/>
            <person name="Giulia F.S."/>
            <person name="Sara T."/>
            <person name="Anna F."/>
            <person name="Clotilde B."/>
            <person name="Roberto B."/>
            <person name="Veronica D.S."/>
            <person name="Fabio R."/>
            <person name="Monica P."/>
            <person name="Olivier J."/>
            <person name="Enrico T."/>
            <person name="Nicola S."/>
        </authorList>
    </citation>
    <scope>NUCLEOTIDE SEQUENCE [LARGE SCALE GENOMIC DNA]</scope>
    <source>
        <strain evidence="7 8">DSM 45394</strain>
    </source>
</reference>
<dbReference type="GO" id="GO:0016787">
    <property type="term" value="F:hydrolase activity"/>
    <property type="evidence" value="ECO:0007669"/>
    <property type="project" value="UniProtKB-KW"/>
</dbReference>
<dbReference type="GO" id="GO:0004518">
    <property type="term" value="F:nuclease activity"/>
    <property type="evidence" value="ECO:0007669"/>
    <property type="project" value="UniProtKB-KW"/>
</dbReference>
<evidence type="ECO:0000313" key="7">
    <source>
        <dbReference type="EMBL" id="ORW11442.1"/>
    </source>
</evidence>
<evidence type="ECO:0000256" key="5">
    <source>
        <dbReference type="ARBA" id="ARBA00022842"/>
    </source>
</evidence>
<organism evidence="7 8">
    <name type="scientific">Mycolicibacter longobardus</name>
    <dbReference type="NCBI Taxonomy" id="1108812"/>
    <lineage>
        <taxon>Bacteria</taxon>
        <taxon>Bacillati</taxon>
        <taxon>Actinomycetota</taxon>
        <taxon>Actinomycetes</taxon>
        <taxon>Mycobacteriales</taxon>
        <taxon>Mycobacteriaceae</taxon>
        <taxon>Mycolicibacter</taxon>
    </lineage>
</organism>
<evidence type="ECO:0000313" key="8">
    <source>
        <dbReference type="Proteomes" id="UP000193866"/>
    </source>
</evidence>
<dbReference type="InterPro" id="IPR002716">
    <property type="entry name" value="PIN_dom"/>
</dbReference>
<dbReference type="OrthoDB" id="9798990at2"/>
<sequence>MGVTHLLDTHALLWALTDPARLGPNAREVLTDRSVPIFVSSVSAWELATKQRLGKLPQADAVLGAYSRHLDRLGATRLPMDEEHALLAGRLDWDHRDPFDRMLAAQAIIHSMTLITGDAAFAGLAGLRTLW</sequence>
<gene>
    <name evidence="7" type="ORF">AWC16_10040</name>
</gene>
<dbReference type="InterPro" id="IPR029060">
    <property type="entry name" value="PIN-like_dom_sf"/>
</dbReference>
<dbReference type="EMBL" id="LQPG01000017">
    <property type="protein sequence ID" value="ORW11442.1"/>
    <property type="molecule type" value="Genomic_DNA"/>
</dbReference>
<keyword evidence="8" id="KW-1185">Reference proteome</keyword>
<dbReference type="InterPro" id="IPR041705">
    <property type="entry name" value="PIN_Sll0205"/>
</dbReference>
<dbReference type="SUPFAM" id="SSF88723">
    <property type="entry name" value="PIN domain-like"/>
    <property type="match status" value="1"/>
</dbReference>
<dbReference type="PANTHER" id="PTHR36173">
    <property type="entry name" value="RIBONUCLEASE VAPC16-RELATED"/>
    <property type="match status" value="1"/>
</dbReference>
<evidence type="ECO:0000256" key="4">
    <source>
        <dbReference type="ARBA" id="ARBA00022801"/>
    </source>
</evidence>
<keyword evidence="5" id="KW-0460">Magnesium</keyword>
<keyword evidence="4" id="KW-0378">Hydrolase</keyword>
<keyword evidence="2" id="KW-0540">Nuclease</keyword>
<dbReference type="STRING" id="1108812.AWC16_10040"/>
<protein>
    <submittedName>
        <fullName evidence="7">Twitching motility protein PilT</fullName>
    </submittedName>
</protein>
<dbReference type="CDD" id="cd09872">
    <property type="entry name" value="PIN_Sll0205-like"/>
    <property type="match status" value="1"/>
</dbReference>
<evidence type="ECO:0000256" key="3">
    <source>
        <dbReference type="ARBA" id="ARBA00022723"/>
    </source>
</evidence>
<evidence type="ECO:0000256" key="1">
    <source>
        <dbReference type="ARBA" id="ARBA00022649"/>
    </source>
</evidence>
<evidence type="ECO:0000256" key="2">
    <source>
        <dbReference type="ARBA" id="ARBA00022722"/>
    </source>
</evidence>
<feature type="domain" description="PIN" evidence="6">
    <location>
        <begin position="6"/>
        <end position="125"/>
    </location>
</feature>
<evidence type="ECO:0000259" key="6">
    <source>
        <dbReference type="Pfam" id="PF01850"/>
    </source>
</evidence>
<dbReference type="Proteomes" id="UP000193866">
    <property type="component" value="Unassembled WGS sequence"/>
</dbReference>
<name>A0A1X1YK45_9MYCO</name>
<accession>A0A1X1YK45</accession>
<dbReference type="InterPro" id="IPR052919">
    <property type="entry name" value="TA_system_RNase"/>
</dbReference>
<comment type="caution">
    <text evidence="7">The sequence shown here is derived from an EMBL/GenBank/DDBJ whole genome shotgun (WGS) entry which is preliminary data.</text>
</comment>
<dbReference type="Gene3D" id="3.40.50.1010">
    <property type="entry name" value="5'-nuclease"/>
    <property type="match status" value="1"/>
</dbReference>
<dbReference type="GO" id="GO:0046872">
    <property type="term" value="F:metal ion binding"/>
    <property type="evidence" value="ECO:0007669"/>
    <property type="project" value="UniProtKB-KW"/>
</dbReference>
<keyword evidence="1" id="KW-1277">Toxin-antitoxin system</keyword>